<protein>
    <submittedName>
        <fullName evidence="2">Uncharacterized protein</fullName>
    </submittedName>
</protein>
<evidence type="ECO:0000313" key="3">
    <source>
        <dbReference type="Proteomes" id="UP000293589"/>
    </source>
</evidence>
<feature type="coiled-coil region" evidence="1">
    <location>
        <begin position="18"/>
        <end position="45"/>
    </location>
</feature>
<name>A0A4P6DUX4_9BIFI</name>
<dbReference type="AlphaFoldDB" id="A0A4P6DUX4"/>
<evidence type="ECO:0000313" key="2">
    <source>
        <dbReference type="EMBL" id="QAY33851.1"/>
    </source>
</evidence>
<dbReference type="EMBL" id="CP035464">
    <property type="protein sequence ID" value="QAY33851.1"/>
    <property type="molecule type" value="Genomic_DNA"/>
</dbReference>
<proteinExistence type="predicted"/>
<dbReference type="Proteomes" id="UP000293589">
    <property type="component" value="Chromosome"/>
</dbReference>
<organism evidence="2 3">
    <name type="scientific">Bifidobacterium pullorum subsp. gallinarum</name>
    <dbReference type="NCBI Taxonomy" id="78344"/>
    <lineage>
        <taxon>Bacteria</taxon>
        <taxon>Bacillati</taxon>
        <taxon>Actinomycetota</taxon>
        <taxon>Actinomycetes</taxon>
        <taxon>Bifidobacteriales</taxon>
        <taxon>Bifidobacteriaceae</taxon>
        <taxon>Bifidobacterium</taxon>
    </lineage>
</organism>
<dbReference type="KEGG" id="bgx:ESN35_04790"/>
<accession>A0A4P6DUX4</accession>
<reference evidence="2 3" key="1">
    <citation type="submission" date="2019-01" db="EMBL/GenBank/DDBJ databases">
        <title>Complete genome sequence of Bifidobacterium gallinarum CACC 514.</title>
        <authorList>
            <person name="Jung M."/>
        </authorList>
    </citation>
    <scope>NUCLEOTIDE SEQUENCE [LARGE SCALE GENOMIC DNA]</scope>
    <source>
        <strain evidence="2 3">CACC 514</strain>
    </source>
</reference>
<evidence type="ECO:0000256" key="1">
    <source>
        <dbReference type="SAM" id="Coils"/>
    </source>
</evidence>
<gene>
    <name evidence="2" type="ORF">ESN35_04790</name>
</gene>
<keyword evidence="1" id="KW-0175">Coiled coil</keyword>
<sequence>MDTVPVERRDEALKADLLARQAMRIADLQAQKESCQEEIDAIKRQILDTHEPGTYQAGGLKVQVKTGSRRLDAKKFAAAYKPTEHPELFDLKPKSLSSVEKLVGTLNLEGMVVQGASTVVVS</sequence>